<keyword evidence="3" id="KW-0131">Cell cycle</keyword>
<reference evidence="4" key="1">
    <citation type="journal article" date="2019" name="Int. J. Syst. Evol. Microbiol.">
        <title>The Global Catalogue of Microorganisms (GCM) 10K type strain sequencing project: providing services to taxonomists for standard genome sequencing and annotation.</title>
        <authorList>
            <consortium name="The Broad Institute Genomics Platform"/>
            <consortium name="The Broad Institute Genome Sequencing Center for Infectious Disease"/>
            <person name="Wu L."/>
            <person name="Ma J."/>
        </authorList>
    </citation>
    <scope>NUCLEOTIDE SEQUENCE [LARGE SCALE GENOMIC DNA]</scope>
    <source>
        <strain evidence="4">NBRC 103166</strain>
    </source>
</reference>
<feature type="domain" description="Cell-division protein ZapC C-terminal" evidence="1">
    <location>
        <begin position="89"/>
        <end position="171"/>
    </location>
</feature>
<dbReference type="InterPro" id="IPR048373">
    <property type="entry name" value="ZapC_N"/>
</dbReference>
<keyword evidence="4" id="KW-1185">Reference proteome</keyword>
<dbReference type="Pfam" id="PF07126">
    <property type="entry name" value="ZapC_C"/>
    <property type="match status" value="1"/>
</dbReference>
<dbReference type="GO" id="GO:0051301">
    <property type="term" value="P:cell division"/>
    <property type="evidence" value="ECO:0007669"/>
    <property type="project" value="UniProtKB-KW"/>
</dbReference>
<evidence type="ECO:0000313" key="4">
    <source>
        <dbReference type="Proteomes" id="UP001157353"/>
    </source>
</evidence>
<evidence type="ECO:0000313" key="3">
    <source>
        <dbReference type="EMBL" id="GLS90056.1"/>
    </source>
</evidence>
<keyword evidence="3" id="KW-0132">Cell division</keyword>
<comment type="caution">
    <text evidence="3">The sequence shown here is derived from an EMBL/GenBank/DDBJ whole genome shotgun (WGS) entry which is preliminary data.</text>
</comment>
<proteinExistence type="predicted"/>
<dbReference type="EMBL" id="BSPQ01000002">
    <property type="protein sequence ID" value="GLS90056.1"/>
    <property type="molecule type" value="Genomic_DNA"/>
</dbReference>
<evidence type="ECO:0000259" key="1">
    <source>
        <dbReference type="Pfam" id="PF07126"/>
    </source>
</evidence>
<sequence length="184" mass="21421">MDFIPKSNWQWVFDKQRTLLTLQMGDYIIDIAYKVNMLVLPDDQPIPFTVEDVARYTQLFESNALKDYDAEFACKIILHILVIDLFHKPIMPKSWLFTSADTQNVGVIDNMTHVTLTAKGDYESAHYLLLEDEKEFALCMLIDQIHQLSPRKSLPQFHIIKVTLDKLRVITADTEKNWNSFQIA</sequence>
<dbReference type="Pfam" id="PF21083">
    <property type="entry name" value="ZapC_N"/>
    <property type="match status" value="1"/>
</dbReference>
<feature type="domain" description="Cell-division protein ZapC N-terminal" evidence="2">
    <location>
        <begin position="3"/>
        <end position="88"/>
    </location>
</feature>
<organism evidence="3 4">
    <name type="scientific">Psychromonas marina</name>
    <dbReference type="NCBI Taxonomy" id="88364"/>
    <lineage>
        <taxon>Bacteria</taxon>
        <taxon>Pseudomonadati</taxon>
        <taxon>Pseudomonadota</taxon>
        <taxon>Gammaproteobacteria</taxon>
        <taxon>Alteromonadales</taxon>
        <taxon>Psychromonadaceae</taxon>
        <taxon>Psychromonas</taxon>
    </lineage>
</organism>
<dbReference type="RefSeq" id="WP_284203179.1">
    <property type="nucleotide sequence ID" value="NZ_BSPQ01000002.1"/>
</dbReference>
<gene>
    <name evidence="3" type="primary">zapC</name>
    <name evidence="3" type="ORF">GCM10007916_11230</name>
</gene>
<accession>A0ABQ6DY14</accession>
<protein>
    <submittedName>
        <fullName evidence="3">Cell division protein ZapC</fullName>
    </submittedName>
</protein>
<name>A0ABQ6DY14_9GAMM</name>
<dbReference type="Proteomes" id="UP001157353">
    <property type="component" value="Unassembled WGS sequence"/>
</dbReference>
<evidence type="ECO:0000259" key="2">
    <source>
        <dbReference type="Pfam" id="PF21083"/>
    </source>
</evidence>
<dbReference type="InterPro" id="IPR048372">
    <property type="entry name" value="ZapC_C"/>
</dbReference>